<dbReference type="OrthoDB" id="188042at2759"/>
<name>A0A9W9L6J5_9EURO</name>
<sequence>MTRKAKATIAVLTTLIAYVSVNSIIRATRPTAFIWYAEDREERSWIASSRSWFDRKACRWLGICGAAHFQTAHGQFGHRDPAKWADAPEVDPEEPWRSFWFSGAGEAEWDAEERARRLIPDYVFHYAPLVHLYSGEQFWPGDIAEHLFHTTPALNYTPIQAQWDHPTLGDLSELNEWERGRHVFLTSNDDVQTRPPWLEGERNIPQADGDIKEESWADWDGRVDEDIPGDTEEDRTKWYDFHQLQEEEASTQEPDPDDYLQVQEVLKNEIRNIRKRYGGKEIHDEGAGGRSDAPAILVVMDKGNGIVDAFWFYFYSFNLGNTVVNVRFGNHVGDWEHCLVRFHRGEPKALFFSAHQGGEAYSYEAVEKIGQRPVIYSAAGSHAMYATAGEHEYILPWGLLHDVTDRGPLWDPVLNSKSYIYDFNNQDLRASTSSPSAPTEWFHFRGHWGDKFYPLGDSRQYRFGGQYHYVNGPLGPKFKHLNRHKVCQGPDRAPCVIKNYIEQGKRARRWGPSGPGE</sequence>
<dbReference type="PANTHER" id="PTHR48172:SF2">
    <property type="entry name" value="VACUOLAR PROTEIN SORTING PROTEIN 62"/>
    <property type="match status" value="1"/>
</dbReference>
<organism evidence="2 3">
    <name type="scientific">Penicillium bovifimosum</name>
    <dbReference type="NCBI Taxonomy" id="126998"/>
    <lineage>
        <taxon>Eukaryota</taxon>
        <taxon>Fungi</taxon>
        <taxon>Dikarya</taxon>
        <taxon>Ascomycota</taxon>
        <taxon>Pezizomycotina</taxon>
        <taxon>Eurotiomycetes</taxon>
        <taxon>Eurotiomycetidae</taxon>
        <taxon>Eurotiales</taxon>
        <taxon>Aspergillaceae</taxon>
        <taxon>Penicillium</taxon>
    </lineage>
</organism>
<dbReference type="Pfam" id="PF06101">
    <property type="entry name" value="Vps62"/>
    <property type="match status" value="1"/>
</dbReference>
<feature type="region of interest" description="Disordered" evidence="1">
    <location>
        <begin position="216"/>
        <end position="235"/>
    </location>
</feature>
<dbReference type="RefSeq" id="XP_056523576.1">
    <property type="nucleotide sequence ID" value="XM_056664519.1"/>
</dbReference>
<comment type="caution">
    <text evidence="2">The sequence shown here is derived from an EMBL/GenBank/DDBJ whole genome shotgun (WGS) entry which is preliminary data.</text>
</comment>
<dbReference type="PANTHER" id="PTHR48172">
    <property type="match status" value="1"/>
</dbReference>
<protein>
    <submittedName>
        <fullName evidence="2">Uncharacterized protein</fullName>
    </submittedName>
</protein>
<gene>
    <name evidence="2" type="ORF">N7515_003775</name>
</gene>
<evidence type="ECO:0000313" key="2">
    <source>
        <dbReference type="EMBL" id="KAJ5138927.1"/>
    </source>
</evidence>
<dbReference type="EMBL" id="JAPQKL010000003">
    <property type="protein sequence ID" value="KAJ5138927.1"/>
    <property type="molecule type" value="Genomic_DNA"/>
</dbReference>
<reference evidence="2" key="1">
    <citation type="submission" date="2022-11" db="EMBL/GenBank/DDBJ databases">
        <authorList>
            <person name="Petersen C."/>
        </authorList>
    </citation>
    <scope>NUCLEOTIDE SEQUENCE</scope>
    <source>
        <strain evidence="2">IBT 22155</strain>
    </source>
</reference>
<proteinExistence type="predicted"/>
<keyword evidence="3" id="KW-1185">Reference proteome</keyword>
<feature type="compositionally biased region" description="Basic and acidic residues" evidence="1">
    <location>
        <begin position="216"/>
        <end position="225"/>
    </location>
</feature>
<accession>A0A9W9L6J5</accession>
<dbReference type="GeneID" id="81403689"/>
<reference evidence="2" key="2">
    <citation type="journal article" date="2023" name="IMA Fungus">
        <title>Comparative genomic study of the Penicillium genus elucidates a diverse pangenome and 15 lateral gene transfer events.</title>
        <authorList>
            <person name="Petersen C."/>
            <person name="Sorensen T."/>
            <person name="Nielsen M.R."/>
            <person name="Sondergaard T.E."/>
            <person name="Sorensen J.L."/>
            <person name="Fitzpatrick D.A."/>
            <person name="Frisvad J.C."/>
            <person name="Nielsen K.L."/>
        </authorList>
    </citation>
    <scope>NUCLEOTIDE SEQUENCE</scope>
    <source>
        <strain evidence="2">IBT 22155</strain>
    </source>
</reference>
<evidence type="ECO:0000256" key="1">
    <source>
        <dbReference type="SAM" id="MobiDB-lite"/>
    </source>
</evidence>
<dbReference type="InterPro" id="IPR009291">
    <property type="entry name" value="Vps62"/>
</dbReference>
<dbReference type="AlphaFoldDB" id="A0A9W9L6J5"/>
<evidence type="ECO:0000313" key="3">
    <source>
        <dbReference type="Proteomes" id="UP001149079"/>
    </source>
</evidence>
<dbReference type="Proteomes" id="UP001149079">
    <property type="component" value="Unassembled WGS sequence"/>
</dbReference>